<sequence length="52" mass="5308">MASTKEINGTNNDDILIGNQGNDAISGDAGNDIISGNAGDDTIVTDHAKLIH</sequence>
<dbReference type="KEGG" id="ans:ArsFIN_38000"/>
<keyword evidence="7" id="KW-1185">Reference proteome</keyword>
<dbReference type="Proteomes" id="UP000295134">
    <property type="component" value="Chromosome"/>
</dbReference>
<name>D2TWM0_9GAMM</name>
<dbReference type="Pfam" id="PF00353">
    <property type="entry name" value="HemolysinCabind"/>
    <property type="match status" value="1"/>
</dbReference>
<reference evidence="4 6" key="2">
    <citation type="submission" date="2019-03" db="EMBL/GenBank/DDBJ databases">
        <title>Long-read sequencing reveals hyperdense prophage content in a complex bacterial symbiont genome.</title>
        <authorList>
            <person name="Frost C.L."/>
            <person name="Siozios S."/>
            <person name="Nadal-Jimenez P."/>
            <person name="Brockhurst M.A."/>
            <person name="King K.C."/>
            <person name="Darby A.C."/>
            <person name="Hurst G.D.D."/>
        </authorList>
    </citation>
    <scope>NUCLEOTIDE SEQUENCE [LARGE SCALE GENOMIC DNA]</scope>
    <source>
        <strain evidence="4 6">FIN</strain>
    </source>
</reference>
<protein>
    <submittedName>
        <fullName evidence="4">Hemolysin-type calcium-binding repeat (2 copies)</fullName>
    </submittedName>
</protein>
<reference evidence="5" key="3">
    <citation type="submission" date="2023-04" db="EMBL/GenBank/DDBJ databases">
        <title>Genome dynamics across the evolutionary transition to endosymbiosis.</title>
        <authorList>
            <person name="Siozios S."/>
            <person name="Nadal-Jimenez P."/>
            <person name="Azagi T."/>
            <person name="Sprong H."/>
            <person name="Frost C.L."/>
            <person name="Parratt S.R."/>
            <person name="Taylor G."/>
            <person name="Brettell L."/>
            <person name="Lew K.C."/>
            <person name="Croft L."/>
            <person name="King K.C."/>
            <person name="Brockhurst M.A."/>
            <person name="Hypsa V."/>
            <person name="Novakova E."/>
            <person name="Darby A.C."/>
            <person name="Hurst G.D.D."/>
        </authorList>
    </citation>
    <scope>NUCLEOTIDE SEQUENCE</scope>
    <source>
        <strain evidence="5">ANv_CAN</strain>
    </source>
</reference>
<evidence type="ECO:0000256" key="1">
    <source>
        <dbReference type="ARBA" id="ARBA00022837"/>
    </source>
</evidence>
<dbReference type="RefSeq" id="WP_081700650.1">
    <property type="nucleotide sequence ID" value="NZ_CP038613.1"/>
</dbReference>
<gene>
    <name evidence="3" type="ORF">ARN_04540</name>
    <name evidence="4" type="ORF">ArsFIN_38000</name>
    <name evidence="5" type="ORF">QE258_18095</name>
</gene>
<dbReference type="EMBL" id="FN545160">
    <property type="protein sequence ID" value="CBA71775.1"/>
    <property type="molecule type" value="Genomic_DNA"/>
</dbReference>
<dbReference type="AlphaFoldDB" id="D2TWM0"/>
<dbReference type="Proteomes" id="UP001177592">
    <property type="component" value="Chromosome"/>
</dbReference>
<dbReference type="EMBL" id="CP123523">
    <property type="protein sequence ID" value="WGM05390.1"/>
    <property type="molecule type" value="Genomic_DNA"/>
</dbReference>
<accession>D2TWM0</accession>
<dbReference type="InterPro" id="IPR001343">
    <property type="entry name" value="Hemolysn_Ca-bd"/>
</dbReference>
<reference evidence="3" key="1">
    <citation type="journal article" date="2010" name="Insect Mol. Biol.">
        <title>The draft genome sequence of Arsenophonus nasoniae, son-killer bacterium of Nasonia vitripennis, reveals genes associated with virulence and symbiosis.</title>
        <authorList>
            <person name="Wilkes T."/>
            <person name="Darby A.C."/>
            <person name="Choi J."/>
            <person name="Colborne J.K."/>
            <person name="Werren J.H."/>
            <person name="Hurst G.D.D."/>
        </authorList>
    </citation>
    <scope>NUCLEOTIDE SEQUENCE</scope>
</reference>
<evidence type="ECO:0000256" key="2">
    <source>
        <dbReference type="SAM" id="MobiDB-lite"/>
    </source>
</evidence>
<evidence type="ECO:0000313" key="4">
    <source>
        <dbReference type="EMBL" id="QBY45203.1"/>
    </source>
</evidence>
<feature type="region of interest" description="Disordered" evidence="2">
    <location>
        <begin position="1"/>
        <end position="22"/>
    </location>
</feature>
<proteinExistence type="predicted"/>
<evidence type="ECO:0000313" key="5">
    <source>
        <dbReference type="EMBL" id="WGM05390.1"/>
    </source>
</evidence>
<evidence type="ECO:0000313" key="6">
    <source>
        <dbReference type="Proteomes" id="UP000295134"/>
    </source>
</evidence>
<dbReference type="GeneID" id="96878690"/>
<evidence type="ECO:0000313" key="7">
    <source>
        <dbReference type="Proteomes" id="UP001177592"/>
    </source>
</evidence>
<dbReference type="InterPro" id="IPR011049">
    <property type="entry name" value="Serralysin-like_metalloprot_C"/>
</dbReference>
<dbReference type="GO" id="GO:0005509">
    <property type="term" value="F:calcium ion binding"/>
    <property type="evidence" value="ECO:0007669"/>
    <property type="project" value="InterPro"/>
</dbReference>
<organism evidence="3">
    <name type="scientific">Arsenophonus nasoniae</name>
    <name type="common">son-killer infecting Nasonia vitripennis</name>
    <dbReference type="NCBI Taxonomy" id="638"/>
    <lineage>
        <taxon>Bacteria</taxon>
        <taxon>Pseudomonadati</taxon>
        <taxon>Pseudomonadota</taxon>
        <taxon>Gammaproteobacteria</taxon>
        <taxon>Enterobacterales</taxon>
        <taxon>Morganellaceae</taxon>
        <taxon>Arsenophonus</taxon>
    </lineage>
</organism>
<dbReference type="EMBL" id="CP038613">
    <property type="protein sequence ID" value="QBY45203.1"/>
    <property type="molecule type" value="Genomic_DNA"/>
</dbReference>
<keyword evidence="1" id="KW-0106">Calcium</keyword>
<evidence type="ECO:0000313" key="3">
    <source>
        <dbReference type="EMBL" id="CBA71775.1"/>
    </source>
</evidence>
<dbReference type="PRINTS" id="PR00313">
    <property type="entry name" value="CABNDNGRPT"/>
</dbReference>
<dbReference type="SUPFAM" id="SSF51120">
    <property type="entry name" value="beta-Roll"/>
    <property type="match status" value="1"/>
</dbReference>
<dbReference type="Gene3D" id="2.150.10.10">
    <property type="entry name" value="Serralysin-like metalloprotease, C-terminal"/>
    <property type="match status" value="1"/>
</dbReference>